<sequence>MDYAVELDALDENPLVGAKWTAMPKGKRKVDKRAVPNPIQARTLLGRWQTSSAVGRDWSHTSGTMHSAALRPEEAAALNKRNLARPEPVWDEEKRDYEYGWGELHLGQATPHVGAR</sequence>
<accession>A0A1I5L9A5</accession>
<gene>
    <name evidence="1" type="ORF">SAMN05421810_101462</name>
</gene>
<dbReference type="AlphaFoldDB" id="A0A1I5L9A5"/>
<name>A0A1I5L9A5_9PSEU</name>
<evidence type="ECO:0000313" key="1">
    <source>
        <dbReference type="EMBL" id="SFO93954.1"/>
    </source>
</evidence>
<dbReference type="Proteomes" id="UP000198727">
    <property type="component" value="Unassembled WGS sequence"/>
</dbReference>
<evidence type="ECO:0000313" key="2">
    <source>
        <dbReference type="Proteomes" id="UP000198727"/>
    </source>
</evidence>
<protein>
    <submittedName>
        <fullName evidence="1">Uncharacterized protein</fullName>
    </submittedName>
</protein>
<dbReference type="STRING" id="587909.SAMN05421810_101462"/>
<dbReference type="EMBL" id="FOWW01000001">
    <property type="protein sequence ID" value="SFO93954.1"/>
    <property type="molecule type" value="Genomic_DNA"/>
</dbReference>
<reference evidence="2" key="1">
    <citation type="submission" date="2016-10" db="EMBL/GenBank/DDBJ databases">
        <authorList>
            <person name="Varghese N."/>
            <person name="Submissions S."/>
        </authorList>
    </citation>
    <scope>NUCLEOTIDE SEQUENCE [LARGE SCALE GENOMIC DNA]</scope>
    <source>
        <strain evidence="2">CGMCC 4.5579</strain>
    </source>
</reference>
<organism evidence="1 2">
    <name type="scientific">Amycolatopsis arida</name>
    <dbReference type="NCBI Taxonomy" id="587909"/>
    <lineage>
        <taxon>Bacteria</taxon>
        <taxon>Bacillati</taxon>
        <taxon>Actinomycetota</taxon>
        <taxon>Actinomycetes</taxon>
        <taxon>Pseudonocardiales</taxon>
        <taxon>Pseudonocardiaceae</taxon>
        <taxon>Amycolatopsis</taxon>
    </lineage>
</organism>
<dbReference type="RefSeq" id="WP_243859505.1">
    <property type="nucleotide sequence ID" value="NZ_FOWW01000001.1"/>
</dbReference>
<keyword evidence="2" id="KW-1185">Reference proteome</keyword>
<proteinExistence type="predicted"/>